<dbReference type="InterPro" id="IPR001106">
    <property type="entry name" value="Aromatic_Lyase"/>
</dbReference>
<evidence type="ECO:0000313" key="3">
    <source>
        <dbReference type="EMBL" id="KIO34005.1"/>
    </source>
</evidence>
<evidence type="ECO:0000313" key="4">
    <source>
        <dbReference type="Proteomes" id="UP000054248"/>
    </source>
</evidence>
<evidence type="ECO:0000256" key="1">
    <source>
        <dbReference type="ARBA" id="ARBA00007238"/>
    </source>
</evidence>
<dbReference type="PANTHER" id="PTHR10362">
    <property type="entry name" value="HISTIDINE AMMONIA-LYASE"/>
    <property type="match status" value="1"/>
</dbReference>
<dbReference type="AlphaFoldDB" id="A0A0C3QM65"/>
<dbReference type="SUPFAM" id="SSF48557">
    <property type="entry name" value="L-aspartase-like"/>
    <property type="match status" value="1"/>
</dbReference>
<dbReference type="OrthoDB" id="10051290at2759"/>
<dbReference type="InterPro" id="IPR008948">
    <property type="entry name" value="L-Aspartase-like"/>
</dbReference>
<dbReference type="GO" id="GO:0006559">
    <property type="term" value="P:L-phenylalanine catabolic process"/>
    <property type="evidence" value="ECO:0007669"/>
    <property type="project" value="InterPro"/>
</dbReference>
<dbReference type="NCBIfam" id="TIGR01226">
    <property type="entry name" value="phe_am_lyase"/>
    <property type="match status" value="1"/>
</dbReference>
<dbReference type="EMBL" id="KN822945">
    <property type="protein sequence ID" value="KIO34005.1"/>
    <property type="molecule type" value="Genomic_DNA"/>
</dbReference>
<sequence length="742" mass="79333">MSPSIDMLAPTAPAVTANGFHVPTIDSLKAAAKQSMLTTTSSTSESASNASETLLKAFLEAHRRLQSLKSGDKVVVNGHNLSIPEVVAAGRYGAQVVLDESPEVRTRIEKSQKAIDSKLEAGKSVYGISTGFGGSADTRTNEHHVLGKALLQHQHIGVLPSGPSSFDVLPLGDPVASLSMPEAWVRSAILIRINSLIRGHSGVRWDLIEAMTTLLRENITPFVPLRGSISASGDLSPLSYIAGTLIGNPFIRCWDGAKSARQVVSSCDAYAKHGLSPLVFSPKEHLGLLNGTAFSAAVGSLALNDAVHLAMMTQVLTALGTEAMLGVQASHDPFIHKTARPHPGQVEAAENIWRLLDGSKLAALGHHDEPSTEQDVGILRQDRYPLRTAPQFIGPQLEDILSAWKTVTQECNSTTDNPLVDGETGQVHHGGNFQAMHVTNAMEKTRLSLHHLGKLLFSQSTELLNPTMNRGLPPNLAGTDPAVNYHCKGLDIATAAYVSELGYLANPVSTHIQSAEMHNQAVNSLALVSARATITALDVLTMLVSSYLYILCQALDLRTLNVAFNDGLRDIIQEELYAQFGSFVSSPSELTKIGNAVAFAIQQALDSHTLIMDAVPRLQTAAAASTTPLVDFFSLSTKTIGALSGIPAFRAAVAAKGVELLQRLREEFLTGARGPAPAASHLGNARPVYEFVRVKLGVKMHGMENFTRFDGGFTQLTIGQNVSVIYESIRDGQMQDVIAGLF</sequence>
<dbReference type="InterPro" id="IPR024083">
    <property type="entry name" value="Fumarase/histidase_N"/>
</dbReference>
<name>A0A0C3QM65_9AGAM</name>
<reference evidence="3 4" key="1">
    <citation type="submission" date="2014-04" db="EMBL/GenBank/DDBJ databases">
        <authorList>
            <consortium name="DOE Joint Genome Institute"/>
            <person name="Kuo A."/>
            <person name="Girlanda M."/>
            <person name="Perotto S."/>
            <person name="Kohler A."/>
            <person name="Nagy L.G."/>
            <person name="Floudas D."/>
            <person name="Copeland A."/>
            <person name="Barry K.W."/>
            <person name="Cichocki N."/>
            <person name="Veneault-Fourrey C."/>
            <person name="LaButti K."/>
            <person name="Lindquist E.A."/>
            <person name="Lipzen A."/>
            <person name="Lundell T."/>
            <person name="Morin E."/>
            <person name="Murat C."/>
            <person name="Sun H."/>
            <person name="Tunlid A."/>
            <person name="Henrissat B."/>
            <person name="Grigoriev I.V."/>
            <person name="Hibbett D.S."/>
            <person name="Martin F."/>
            <person name="Nordberg H.P."/>
            <person name="Cantor M.N."/>
            <person name="Hua S.X."/>
        </authorList>
    </citation>
    <scope>NUCLEOTIDE SEQUENCE [LARGE SCALE GENOMIC DNA]</scope>
    <source>
        <strain evidence="3 4">MUT 4182</strain>
    </source>
</reference>
<protein>
    <recommendedName>
        <fullName evidence="5">Phenylalanine ammonia-lyase</fullName>
    </recommendedName>
</protein>
<evidence type="ECO:0008006" key="5">
    <source>
        <dbReference type="Google" id="ProtNLM"/>
    </source>
</evidence>
<dbReference type="Gene3D" id="1.10.275.10">
    <property type="entry name" value="Fumarase/aspartase (N-terminal domain)"/>
    <property type="match status" value="1"/>
</dbReference>
<dbReference type="InterPro" id="IPR022313">
    <property type="entry name" value="Phe/His_NH3-lyase_AS"/>
</dbReference>
<dbReference type="CDD" id="cd00332">
    <property type="entry name" value="PAL-HAL"/>
    <property type="match status" value="1"/>
</dbReference>
<dbReference type="Gene3D" id="1.20.200.10">
    <property type="entry name" value="Fumarase/aspartase (Central domain)"/>
    <property type="match status" value="1"/>
</dbReference>
<dbReference type="HOGENOM" id="CLU_014801_3_1_1"/>
<evidence type="ECO:0000256" key="2">
    <source>
        <dbReference type="RuleBase" id="RU003954"/>
    </source>
</evidence>
<dbReference type="STRING" id="1051891.A0A0C3QM65"/>
<dbReference type="PROSITE" id="PS00488">
    <property type="entry name" value="PAL_HISTIDASE"/>
    <property type="match status" value="1"/>
</dbReference>
<dbReference type="Pfam" id="PF00221">
    <property type="entry name" value="Lyase_aromatic"/>
    <property type="match status" value="1"/>
</dbReference>
<proteinExistence type="inferred from homology"/>
<organism evidence="3 4">
    <name type="scientific">Tulasnella calospora MUT 4182</name>
    <dbReference type="NCBI Taxonomy" id="1051891"/>
    <lineage>
        <taxon>Eukaryota</taxon>
        <taxon>Fungi</taxon>
        <taxon>Dikarya</taxon>
        <taxon>Basidiomycota</taxon>
        <taxon>Agaricomycotina</taxon>
        <taxon>Agaricomycetes</taxon>
        <taxon>Cantharellales</taxon>
        <taxon>Tulasnellaceae</taxon>
        <taxon>Tulasnella</taxon>
    </lineage>
</organism>
<dbReference type="GO" id="GO:0016841">
    <property type="term" value="F:ammonia-lyase activity"/>
    <property type="evidence" value="ECO:0007669"/>
    <property type="project" value="InterPro"/>
</dbReference>
<dbReference type="Proteomes" id="UP000054248">
    <property type="component" value="Unassembled WGS sequence"/>
</dbReference>
<reference evidence="4" key="2">
    <citation type="submission" date="2015-01" db="EMBL/GenBank/DDBJ databases">
        <title>Evolutionary Origins and Diversification of the Mycorrhizal Mutualists.</title>
        <authorList>
            <consortium name="DOE Joint Genome Institute"/>
            <consortium name="Mycorrhizal Genomics Consortium"/>
            <person name="Kohler A."/>
            <person name="Kuo A."/>
            <person name="Nagy L.G."/>
            <person name="Floudas D."/>
            <person name="Copeland A."/>
            <person name="Barry K.W."/>
            <person name="Cichocki N."/>
            <person name="Veneault-Fourrey C."/>
            <person name="LaButti K."/>
            <person name="Lindquist E.A."/>
            <person name="Lipzen A."/>
            <person name="Lundell T."/>
            <person name="Morin E."/>
            <person name="Murat C."/>
            <person name="Riley R."/>
            <person name="Ohm R."/>
            <person name="Sun H."/>
            <person name="Tunlid A."/>
            <person name="Henrissat B."/>
            <person name="Grigoriev I.V."/>
            <person name="Hibbett D.S."/>
            <person name="Martin F."/>
        </authorList>
    </citation>
    <scope>NUCLEOTIDE SEQUENCE [LARGE SCALE GENOMIC DNA]</scope>
    <source>
        <strain evidence="4">MUT 4182</strain>
    </source>
</reference>
<keyword evidence="2" id="KW-0456">Lyase</keyword>
<comment type="similarity">
    <text evidence="1 2">Belongs to the PAL/histidase family.</text>
</comment>
<accession>A0A0C3QM65</accession>
<dbReference type="InterPro" id="IPR005922">
    <property type="entry name" value="Phe_NH3-lyase"/>
</dbReference>
<dbReference type="GO" id="GO:0005737">
    <property type="term" value="C:cytoplasm"/>
    <property type="evidence" value="ECO:0007669"/>
    <property type="project" value="InterPro"/>
</dbReference>
<dbReference type="Gene3D" id="1.10.274.20">
    <property type="entry name" value="Phenylalanine ammonia-lyase 1, domain 3"/>
    <property type="match status" value="1"/>
</dbReference>
<gene>
    <name evidence="3" type="ORF">M407DRAFT_240860</name>
</gene>
<dbReference type="InterPro" id="IPR023144">
    <property type="entry name" value="Phe_NH3-lyase_shielding_dom_sf"/>
</dbReference>
<keyword evidence="4" id="KW-1185">Reference proteome</keyword>